<protein>
    <recommendedName>
        <fullName evidence="3">GATA-type domain-containing protein</fullName>
    </recommendedName>
</protein>
<evidence type="ECO:0000259" key="3">
    <source>
        <dbReference type="PROSITE" id="PS50114"/>
    </source>
</evidence>
<keyword evidence="5" id="KW-1185">Reference proteome</keyword>
<keyword evidence="1" id="KW-0863">Zinc-finger</keyword>
<dbReference type="InterPro" id="IPR000679">
    <property type="entry name" value="Znf_GATA"/>
</dbReference>
<dbReference type="InterPro" id="IPR013088">
    <property type="entry name" value="Znf_NHR/GATA"/>
</dbReference>
<dbReference type="Proteomes" id="UP001150217">
    <property type="component" value="Unassembled WGS sequence"/>
</dbReference>
<dbReference type="Gene3D" id="3.30.50.10">
    <property type="entry name" value="Erythroid Transcription Factor GATA-1, subunit A"/>
    <property type="match status" value="1"/>
</dbReference>
<sequence>MMAYRENRPDKRSISSLLNPVALNSDVPPPNFSSNDNMPRSHHYAPLVKTSRTEFDRHSSNPDLVGSGLHLPPREWPRNLHNDHRRTSNRNDIPNITSKMPPTRHSPVGSASGQFYGEGYPNGVTSSTAYVSDVSGLPFRNEQHTGLEQSNPMLQAPVYSSSNWEKNPVARNPGGTFHTFSVALRKEYSSIRTSPLVIRPRTAEISPQPRICSACGITHTVLWRKSKVHPGNYLCNRCGLWERNNRVERTTLADGHTSMVKEFIVQSPYSSEGDILE</sequence>
<dbReference type="Pfam" id="PF00320">
    <property type="entry name" value="GATA"/>
    <property type="match status" value="1"/>
</dbReference>
<proteinExistence type="predicted"/>
<keyword evidence="1" id="KW-0479">Metal-binding</keyword>
<dbReference type="EMBL" id="JANVFT010000065">
    <property type="protein sequence ID" value="KAJ4478588.1"/>
    <property type="molecule type" value="Genomic_DNA"/>
</dbReference>
<feature type="region of interest" description="Disordered" evidence="2">
    <location>
        <begin position="21"/>
        <end position="41"/>
    </location>
</feature>
<dbReference type="PROSITE" id="PS50114">
    <property type="entry name" value="GATA_ZN_FINGER_2"/>
    <property type="match status" value="1"/>
</dbReference>
<gene>
    <name evidence="4" type="ORF">C8R41DRAFT_844388</name>
</gene>
<feature type="region of interest" description="Disordered" evidence="2">
    <location>
        <begin position="53"/>
        <end position="114"/>
    </location>
</feature>
<reference evidence="4" key="1">
    <citation type="submission" date="2022-08" db="EMBL/GenBank/DDBJ databases">
        <title>A Global Phylogenomic Analysis of the Shiitake Genus Lentinula.</title>
        <authorList>
            <consortium name="DOE Joint Genome Institute"/>
            <person name="Sierra-Patev S."/>
            <person name="Min B."/>
            <person name="Naranjo-Ortiz M."/>
            <person name="Looney B."/>
            <person name="Konkel Z."/>
            <person name="Slot J.C."/>
            <person name="Sakamoto Y."/>
            <person name="Steenwyk J.L."/>
            <person name="Rokas A."/>
            <person name="Carro J."/>
            <person name="Camarero S."/>
            <person name="Ferreira P."/>
            <person name="Molpeceres G."/>
            <person name="Ruiz-Duenas F.J."/>
            <person name="Serrano A."/>
            <person name="Henrissat B."/>
            <person name="Drula E."/>
            <person name="Hughes K.W."/>
            <person name="Mata J.L."/>
            <person name="Ishikawa N.K."/>
            <person name="Vargas-Isla R."/>
            <person name="Ushijima S."/>
            <person name="Smith C.A."/>
            <person name="Ahrendt S."/>
            <person name="Andreopoulos W."/>
            <person name="He G."/>
            <person name="Labutti K."/>
            <person name="Lipzen A."/>
            <person name="Ng V."/>
            <person name="Riley R."/>
            <person name="Sandor L."/>
            <person name="Barry K."/>
            <person name="Martinez A.T."/>
            <person name="Xiao Y."/>
            <person name="Gibbons J.G."/>
            <person name="Terashima K."/>
            <person name="Grigoriev I.V."/>
            <person name="Hibbett D.S."/>
        </authorList>
    </citation>
    <scope>NUCLEOTIDE SEQUENCE</scope>
    <source>
        <strain evidence="4">RHP3577 ss4</strain>
    </source>
</reference>
<evidence type="ECO:0000313" key="4">
    <source>
        <dbReference type="EMBL" id="KAJ4478588.1"/>
    </source>
</evidence>
<feature type="domain" description="GATA-type" evidence="3">
    <location>
        <begin position="206"/>
        <end position="268"/>
    </location>
</feature>
<dbReference type="SUPFAM" id="SSF57716">
    <property type="entry name" value="Glucocorticoid receptor-like (DNA-binding domain)"/>
    <property type="match status" value="1"/>
</dbReference>
<accession>A0ABQ8VD19</accession>
<keyword evidence="1" id="KW-0862">Zinc</keyword>
<feature type="compositionally biased region" description="Basic and acidic residues" evidence="2">
    <location>
        <begin position="72"/>
        <end position="86"/>
    </location>
</feature>
<dbReference type="SMART" id="SM00401">
    <property type="entry name" value="ZnF_GATA"/>
    <property type="match status" value="1"/>
</dbReference>
<comment type="caution">
    <text evidence="4">The sequence shown here is derived from an EMBL/GenBank/DDBJ whole genome shotgun (WGS) entry which is preliminary data.</text>
</comment>
<organism evidence="4 5">
    <name type="scientific">Lentinula lateritia</name>
    <dbReference type="NCBI Taxonomy" id="40482"/>
    <lineage>
        <taxon>Eukaryota</taxon>
        <taxon>Fungi</taxon>
        <taxon>Dikarya</taxon>
        <taxon>Basidiomycota</taxon>
        <taxon>Agaricomycotina</taxon>
        <taxon>Agaricomycetes</taxon>
        <taxon>Agaricomycetidae</taxon>
        <taxon>Agaricales</taxon>
        <taxon>Marasmiineae</taxon>
        <taxon>Omphalotaceae</taxon>
        <taxon>Lentinula</taxon>
    </lineage>
</organism>
<evidence type="ECO:0000313" key="5">
    <source>
        <dbReference type="Proteomes" id="UP001150217"/>
    </source>
</evidence>
<evidence type="ECO:0000256" key="2">
    <source>
        <dbReference type="SAM" id="MobiDB-lite"/>
    </source>
</evidence>
<feature type="compositionally biased region" description="Polar residues" evidence="2">
    <location>
        <begin position="90"/>
        <end position="100"/>
    </location>
</feature>
<evidence type="ECO:0000256" key="1">
    <source>
        <dbReference type="PROSITE-ProRule" id="PRU00094"/>
    </source>
</evidence>
<name>A0ABQ8VD19_9AGAR</name>